<evidence type="ECO:0008006" key="3">
    <source>
        <dbReference type="Google" id="ProtNLM"/>
    </source>
</evidence>
<dbReference type="EMBL" id="KB822709">
    <property type="protein sequence ID" value="ETI19697.1"/>
    <property type="molecule type" value="Genomic_DNA"/>
</dbReference>
<protein>
    <recommendedName>
        <fullName evidence="3">Cupin 2 conserved barrel domain-containing protein</fullName>
    </recommendedName>
</protein>
<dbReference type="InterPro" id="IPR014710">
    <property type="entry name" value="RmlC-like_jellyroll"/>
</dbReference>
<accession>V9D137</accession>
<gene>
    <name evidence="1" type="ORF">G647_08710</name>
</gene>
<dbReference type="InterPro" id="IPR011051">
    <property type="entry name" value="RmlC_Cupin_sf"/>
</dbReference>
<dbReference type="GeneID" id="19987203"/>
<dbReference type="HOGENOM" id="CLU_087698_0_0_1"/>
<dbReference type="CDD" id="cd02208">
    <property type="entry name" value="cupin_RmlC-like"/>
    <property type="match status" value="1"/>
</dbReference>
<reference evidence="1 2" key="1">
    <citation type="submission" date="2013-03" db="EMBL/GenBank/DDBJ databases">
        <title>The Genome Sequence of Cladophialophora carrionii CBS 160.54.</title>
        <authorList>
            <consortium name="The Broad Institute Genomics Platform"/>
            <person name="Cuomo C."/>
            <person name="de Hoog S."/>
            <person name="Gorbushina A."/>
            <person name="Walker B."/>
            <person name="Young S.K."/>
            <person name="Zeng Q."/>
            <person name="Gargeya S."/>
            <person name="Fitzgerald M."/>
            <person name="Haas B."/>
            <person name="Abouelleil A."/>
            <person name="Allen A.W."/>
            <person name="Alvarado L."/>
            <person name="Arachchi H.M."/>
            <person name="Berlin A.M."/>
            <person name="Chapman S.B."/>
            <person name="Gainer-Dewar J."/>
            <person name="Goldberg J."/>
            <person name="Griggs A."/>
            <person name="Gujja S."/>
            <person name="Hansen M."/>
            <person name="Howarth C."/>
            <person name="Imamovic A."/>
            <person name="Ireland A."/>
            <person name="Larimer J."/>
            <person name="McCowan C."/>
            <person name="Murphy C."/>
            <person name="Pearson M."/>
            <person name="Poon T.W."/>
            <person name="Priest M."/>
            <person name="Roberts A."/>
            <person name="Saif S."/>
            <person name="Shea T."/>
            <person name="Sisk P."/>
            <person name="Sykes S."/>
            <person name="Wortman J."/>
            <person name="Nusbaum C."/>
            <person name="Birren B."/>
        </authorList>
    </citation>
    <scope>NUCLEOTIDE SEQUENCE [LARGE SCALE GENOMIC DNA]</scope>
    <source>
        <strain evidence="1 2">CBS 160.54</strain>
    </source>
</reference>
<dbReference type="Proteomes" id="UP000030678">
    <property type="component" value="Unassembled WGS sequence"/>
</dbReference>
<dbReference type="OrthoDB" id="504210at2759"/>
<proteinExistence type="predicted"/>
<evidence type="ECO:0000313" key="1">
    <source>
        <dbReference type="EMBL" id="ETI19697.1"/>
    </source>
</evidence>
<dbReference type="Gene3D" id="2.60.120.10">
    <property type="entry name" value="Jelly Rolls"/>
    <property type="match status" value="1"/>
</dbReference>
<dbReference type="RefSeq" id="XP_008731239.1">
    <property type="nucleotide sequence ID" value="XM_008733017.1"/>
</dbReference>
<dbReference type="AlphaFoldDB" id="V9D137"/>
<sequence length="223" mass="25399">MRRQTFHLKIFERSGPEAVSYDLSNADCMTITLPAASRWTSQLHWHETHTEFLQVLQGRAFVRLGDRAGIHGPEDGVIEVSKYTVHEWHRAGDGDRSDLIVREWTMPGDGQKEVFFRNLNSFLTEPQPSSLYDKPTVIPTWGARWLESWIIPLQLCCIFRSWDNWPVLIGDDSRLFSWTATHLVLGFCSSVGFVLGLRGTYDEYVDKALLLRAGTGSGGKKTR</sequence>
<dbReference type="SUPFAM" id="SSF51182">
    <property type="entry name" value="RmlC-like cupins"/>
    <property type="match status" value="1"/>
</dbReference>
<name>V9D137_9EURO</name>
<dbReference type="VEuPathDB" id="FungiDB:G647_08710"/>
<organism evidence="1 2">
    <name type="scientific">Cladophialophora carrionii CBS 160.54</name>
    <dbReference type="NCBI Taxonomy" id="1279043"/>
    <lineage>
        <taxon>Eukaryota</taxon>
        <taxon>Fungi</taxon>
        <taxon>Dikarya</taxon>
        <taxon>Ascomycota</taxon>
        <taxon>Pezizomycotina</taxon>
        <taxon>Eurotiomycetes</taxon>
        <taxon>Chaetothyriomycetidae</taxon>
        <taxon>Chaetothyriales</taxon>
        <taxon>Herpotrichiellaceae</taxon>
        <taxon>Cladophialophora</taxon>
    </lineage>
</organism>
<evidence type="ECO:0000313" key="2">
    <source>
        <dbReference type="Proteomes" id="UP000030678"/>
    </source>
</evidence>